<protein>
    <submittedName>
        <fullName evidence="5">Glutathione S-transferase 1-like</fullName>
    </submittedName>
</protein>
<keyword evidence="4" id="KW-1185">Reference proteome</keyword>
<dbReference type="GeneID" id="117572092"/>
<dbReference type="InterPro" id="IPR040079">
    <property type="entry name" value="Glutathione_S-Trfase"/>
</dbReference>
<dbReference type="SFLD" id="SFLDS00019">
    <property type="entry name" value="Glutathione_Transferase_(cytos"/>
    <property type="match status" value="1"/>
</dbReference>
<evidence type="ECO:0000259" key="2">
    <source>
        <dbReference type="PROSITE" id="PS50404"/>
    </source>
</evidence>
<dbReference type="CDD" id="cd03177">
    <property type="entry name" value="GST_C_Delta_Epsilon"/>
    <property type="match status" value="1"/>
</dbReference>
<dbReference type="InterPro" id="IPR004046">
    <property type="entry name" value="GST_C"/>
</dbReference>
<dbReference type="Gene3D" id="1.20.1050.10">
    <property type="match status" value="1"/>
</dbReference>
<evidence type="ECO:0000259" key="3">
    <source>
        <dbReference type="PROSITE" id="PS50405"/>
    </source>
</evidence>
<evidence type="ECO:0000313" key="5">
    <source>
        <dbReference type="RefSeq" id="XP_034110581.1"/>
    </source>
</evidence>
<dbReference type="InterPro" id="IPR010987">
    <property type="entry name" value="Glutathione-S-Trfase_C-like"/>
</dbReference>
<dbReference type="Proteomes" id="UP000515160">
    <property type="component" value="Chromosome 3"/>
</dbReference>
<reference evidence="5" key="1">
    <citation type="submission" date="2025-08" db="UniProtKB">
        <authorList>
            <consortium name="RefSeq"/>
        </authorList>
    </citation>
    <scope>IDENTIFICATION</scope>
    <source>
        <strain evidence="5">15112-1751.03</strain>
        <tissue evidence="5">Whole Adult</tissue>
    </source>
</reference>
<evidence type="ECO:0000313" key="4">
    <source>
        <dbReference type="Proteomes" id="UP000515160"/>
    </source>
</evidence>
<dbReference type="RefSeq" id="XP_034110581.1">
    <property type="nucleotide sequence ID" value="XM_034254690.1"/>
</dbReference>
<dbReference type="SUPFAM" id="SSF47616">
    <property type="entry name" value="GST C-terminal domain-like"/>
    <property type="match status" value="1"/>
</dbReference>
<dbReference type="PANTHER" id="PTHR43969:SF4">
    <property type="entry name" value="FI01423P-RELATED"/>
    <property type="match status" value="1"/>
</dbReference>
<dbReference type="FunFam" id="3.40.30.10:FF:000034">
    <property type="entry name" value="glutathione S-transferase 1"/>
    <property type="match status" value="1"/>
</dbReference>
<sequence>MSKLVLYGLDVSPPVRACLLTLRALELPYEYIEVDLLSREHLTEDFLKKNPQHTVPLLDDNGTYIWDSHAICCYLVDKYGKNDELYPKDVVKRAFVNQRLYFDASALFMPLRNISVPYFYHNVSEVPQEKLNNVKDGYRHLENFLGDNKYLNGDTMTIADFCCGATASSLPAVLKMDAEEFPKIAAWLRRLEKLPYYEEVNNTGAQKYIEMLKNKFTYV</sequence>
<dbReference type="GO" id="GO:0004364">
    <property type="term" value="F:glutathione transferase activity"/>
    <property type="evidence" value="ECO:0007669"/>
    <property type="project" value="TreeGrafter"/>
</dbReference>
<dbReference type="InterPro" id="IPR004045">
    <property type="entry name" value="Glutathione_S-Trfase_N"/>
</dbReference>
<dbReference type="FunFam" id="1.20.1050.10:FF:000007">
    <property type="entry name" value="Glutathione S-transferase 1-1"/>
    <property type="match status" value="1"/>
</dbReference>
<feature type="domain" description="GST C-terminal" evidence="3">
    <location>
        <begin position="89"/>
        <end position="216"/>
    </location>
</feature>
<dbReference type="PROSITE" id="PS50404">
    <property type="entry name" value="GST_NTER"/>
    <property type="match status" value="1"/>
</dbReference>
<dbReference type="InterPro" id="IPR036249">
    <property type="entry name" value="Thioredoxin-like_sf"/>
</dbReference>
<dbReference type="PANTHER" id="PTHR43969">
    <property type="entry name" value="GLUTATHIONE S TRANSFERASE D10, ISOFORM A-RELATED"/>
    <property type="match status" value="1"/>
</dbReference>
<dbReference type="SFLD" id="SFLDG00358">
    <property type="entry name" value="Main_(cytGST)"/>
    <property type="match status" value="1"/>
</dbReference>
<dbReference type="PROSITE" id="PS50405">
    <property type="entry name" value="GST_CTER"/>
    <property type="match status" value="1"/>
</dbReference>
<dbReference type="Gene3D" id="3.40.30.10">
    <property type="entry name" value="Glutaredoxin"/>
    <property type="match status" value="1"/>
</dbReference>
<name>A0A6P8X345_DROAB</name>
<dbReference type="Pfam" id="PF00043">
    <property type="entry name" value="GST_C"/>
    <property type="match status" value="1"/>
</dbReference>
<proteinExistence type="predicted"/>
<dbReference type="InterPro" id="IPR036282">
    <property type="entry name" value="Glutathione-S-Trfase_C_sf"/>
</dbReference>
<gene>
    <name evidence="5" type="primary">LOC117572092</name>
</gene>
<dbReference type="Pfam" id="PF13417">
    <property type="entry name" value="GST_N_3"/>
    <property type="match status" value="1"/>
</dbReference>
<dbReference type="CDD" id="cd03045">
    <property type="entry name" value="GST_N_Delta_Epsilon"/>
    <property type="match status" value="1"/>
</dbReference>
<organism evidence="4 5">
    <name type="scientific">Drosophila albomicans</name>
    <name type="common">Fruit fly</name>
    <dbReference type="NCBI Taxonomy" id="7291"/>
    <lineage>
        <taxon>Eukaryota</taxon>
        <taxon>Metazoa</taxon>
        <taxon>Ecdysozoa</taxon>
        <taxon>Arthropoda</taxon>
        <taxon>Hexapoda</taxon>
        <taxon>Insecta</taxon>
        <taxon>Pterygota</taxon>
        <taxon>Neoptera</taxon>
        <taxon>Endopterygota</taxon>
        <taxon>Diptera</taxon>
        <taxon>Brachycera</taxon>
        <taxon>Muscomorpha</taxon>
        <taxon>Ephydroidea</taxon>
        <taxon>Drosophilidae</taxon>
        <taxon>Drosophila</taxon>
    </lineage>
</organism>
<dbReference type="SUPFAM" id="SSF52833">
    <property type="entry name" value="Thioredoxin-like"/>
    <property type="match status" value="1"/>
</dbReference>
<dbReference type="AlphaFoldDB" id="A0A6P8X345"/>
<dbReference type="OrthoDB" id="2309723at2759"/>
<evidence type="ECO:0000256" key="1">
    <source>
        <dbReference type="ARBA" id="ARBA00011738"/>
    </source>
</evidence>
<dbReference type="SFLD" id="SFLDG01153">
    <property type="entry name" value="Main.4:_Theta-like"/>
    <property type="match status" value="1"/>
</dbReference>
<comment type="subunit">
    <text evidence="1">Homodimer.</text>
</comment>
<dbReference type="GO" id="GO:0006749">
    <property type="term" value="P:glutathione metabolic process"/>
    <property type="evidence" value="ECO:0007669"/>
    <property type="project" value="TreeGrafter"/>
</dbReference>
<accession>A0A6P8X345</accession>
<feature type="domain" description="GST N-terminal" evidence="2">
    <location>
        <begin position="2"/>
        <end position="83"/>
    </location>
</feature>